<evidence type="ECO:0000256" key="1">
    <source>
        <dbReference type="SAM" id="MobiDB-lite"/>
    </source>
</evidence>
<evidence type="ECO:0000313" key="3">
    <source>
        <dbReference type="Proteomes" id="UP000275078"/>
    </source>
</evidence>
<accession>A0A3N4INP8</accession>
<dbReference type="Proteomes" id="UP000275078">
    <property type="component" value="Unassembled WGS sequence"/>
</dbReference>
<dbReference type="EMBL" id="ML119646">
    <property type="protein sequence ID" value="RPA87529.1"/>
    <property type="molecule type" value="Genomic_DNA"/>
</dbReference>
<name>A0A3N4INP8_ASCIM</name>
<sequence length="330" mass="36765">MVQKNGFNIQVLDSQGRPLREYGYTPSVYAPEAKNGNKTEVYLEIPSPEEDQTFSISVTRAGPSDGKTYFFRPTFDGVSSAFGHRLKADSLLFDNISLVNSDRTGYVNHKLRFQELLAGLDHEAEVDGFGTIVLTIRRAIGIGNRDNTDVDSSIIAVEAFNKRKRPYRAFEADSVESSGINTPDTIESNKKRRFMSPISTSKLSHSIALGDFQKYTGLGRSVFTTGIEHTIVFHYRNRTLLHNLGVIPGSTGSSSATLSDDLNCDRDNKGAFSKVFEKLQKLKEATDKDVKMEEVTGRGDDDARENGGRYDNDEELLCSEFRAMAIRLFD</sequence>
<proteinExistence type="predicted"/>
<organism evidence="2 3">
    <name type="scientific">Ascobolus immersus RN42</name>
    <dbReference type="NCBI Taxonomy" id="1160509"/>
    <lineage>
        <taxon>Eukaryota</taxon>
        <taxon>Fungi</taxon>
        <taxon>Dikarya</taxon>
        <taxon>Ascomycota</taxon>
        <taxon>Pezizomycotina</taxon>
        <taxon>Pezizomycetes</taxon>
        <taxon>Pezizales</taxon>
        <taxon>Ascobolaceae</taxon>
        <taxon>Ascobolus</taxon>
    </lineage>
</organism>
<feature type="region of interest" description="Disordered" evidence="1">
    <location>
        <begin position="290"/>
        <end position="310"/>
    </location>
</feature>
<gene>
    <name evidence="2" type="ORF">BJ508DRAFT_342243</name>
</gene>
<keyword evidence="3" id="KW-1185">Reference proteome</keyword>
<reference evidence="2 3" key="1">
    <citation type="journal article" date="2018" name="Nat. Ecol. Evol.">
        <title>Pezizomycetes genomes reveal the molecular basis of ectomycorrhizal truffle lifestyle.</title>
        <authorList>
            <person name="Murat C."/>
            <person name="Payen T."/>
            <person name="Noel B."/>
            <person name="Kuo A."/>
            <person name="Morin E."/>
            <person name="Chen J."/>
            <person name="Kohler A."/>
            <person name="Krizsan K."/>
            <person name="Balestrini R."/>
            <person name="Da Silva C."/>
            <person name="Montanini B."/>
            <person name="Hainaut M."/>
            <person name="Levati E."/>
            <person name="Barry K.W."/>
            <person name="Belfiori B."/>
            <person name="Cichocki N."/>
            <person name="Clum A."/>
            <person name="Dockter R.B."/>
            <person name="Fauchery L."/>
            <person name="Guy J."/>
            <person name="Iotti M."/>
            <person name="Le Tacon F."/>
            <person name="Lindquist E.A."/>
            <person name="Lipzen A."/>
            <person name="Malagnac F."/>
            <person name="Mello A."/>
            <person name="Molinier V."/>
            <person name="Miyauchi S."/>
            <person name="Poulain J."/>
            <person name="Riccioni C."/>
            <person name="Rubini A."/>
            <person name="Sitrit Y."/>
            <person name="Splivallo R."/>
            <person name="Traeger S."/>
            <person name="Wang M."/>
            <person name="Zifcakova L."/>
            <person name="Wipf D."/>
            <person name="Zambonelli A."/>
            <person name="Paolocci F."/>
            <person name="Nowrousian M."/>
            <person name="Ottonello S."/>
            <person name="Baldrian P."/>
            <person name="Spatafora J.W."/>
            <person name="Henrissat B."/>
            <person name="Nagy L.G."/>
            <person name="Aury J.M."/>
            <person name="Wincker P."/>
            <person name="Grigoriev I.V."/>
            <person name="Bonfante P."/>
            <person name="Martin F.M."/>
        </authorList>
    </citation>
    <scope>NUCLEOTIDE SEQUENCE [LARGE SCALE GENOMIC DNA]</scope>
    <source>
        <strain evidence="2 3">RN42</strain>
    </source>
</reference>
<dbReference type="AlphaFoldDB" id="A0A3N4INP8"/>
<evidence type="ECO:0000313" key="2">
    <source>
        <dbReference type="EMBL" id="RPA87529.1"/>
    </source>
</evidence>
<protein>
    <submittedName>
        <fullName evidence="2">Uncharacterized protein</fullName>
    </submittedName>
</protein>